<dbReference type="PROSITE" id="PS50977">
    <property type="entry name" value="HTH_TETR_2"/>
    <property type="match status" value="1"/>
</dbReference>
<feature type="DNA-binding region" description="H-T-H motif" evidence="4">
    <location>
        <begin position="35"/>
        <end position="54"/>
    </location>
</feature>
<dbReference type="InterPro" id="IPR011075">
    <property type="entry name" value="TetR_C"/>
</dbReference>
<evidence type="ECO:0000313" key="7">
    <source>
        <dbReference type="Proteomes" id="UP001501343"/>
    </source>
</evidence>
<dbReference type="Gene3D" id="1.10.357.10">
    <property type="entry name" value="Tetracycline Repressor, domain 2"/>
    <property type="match status" value="1"/>
</dbReference>
<dbReference type="InterPro" id="IPR001647">
    <property type="entry name" value="HTH_TetR"/>
</dbReference>
<dbReference type="InterPro" id="IPR036271">
    <property type="entry name" value="Tet_transcr_reg_TetR-rel_C_sf"/>
</dbReference>
<keyword evidence="2 4" id="KW-0238">DNA-binding</keyword>
<evidence type="ECO:0000259" key="5">
    <source>
        <dbReference type="PROSITE" id="PS50977"/>
    </source>
</evidence>
<evidence type="ECO:0000256" key="1">
    <source>
        <dbReference type="ARBA" id="ARBA00023015"/>
    </source>
</evidence>
<dbReference type="Gene3D" id="1.10.10.60">
    <property type="entry name" value="Homeodomain-like"/>
    <property type="match status" value="1"/>
</dbReference>
<proteinExistence type="predicted"/>
<sequence length="193" mass="20464">MSSPAAGRPRDPDVDEAILRATADLLAAEGPTTMTLDAVARAAGCGKAAIYRRWNGKTELIVAAVQRLYRAPDVPDTGSLREDLLLCARHYSGRDERSARILAHVLLESKNDPALREAAAASVGRPPVQVLNRVLARAVERGILTADAPLELVATILPALAFRSLTTAGRALTDDEAVELVDRVLIPSLTAGS</sequence>
<dbReference type="InterPro" id="IPR050109">
    <property type="entry name" value="HTH-type_TetR-like_transc_reg"/>
</dbReference>
<dbReference type="PANTHER" id="PTHR30055">
    <property type="entry name" value="HTH-TYPE TRANSCRIPTIONAL REGULATOR RUTR"/>
    <property type="match status" value="1"/>
</dbReference>
<accession>A0ABP5AT12</accession>
<dbReference type="EMBL" id="BAAAOF010000002">
    <property type="protein sequence ID" value="GAA1921915.1"/>
    <property type="molecule type" value="Genomic_DNA"/>
</dbReference>
<dbReference type="Pfam" id="PF16859">
    <property type="entry name" value="TetR_C_11"/>
    <property type="match status" value="1"/>
</dbReference>
<evidence type="ECO:0000256" key="4">
    <source>
        <dbReference type="PROSITE-ProRule" id="PRU00335"/>
    </source>
</evidence>
<dbReference type="RefSeq" id="WP_248146531.1">
    <property type="nucleotide sequence ID" value="NZ_BAAAOF010000002.1"/>
</dbReference>
<gene>
    <name evidence="6" type="ORF">GCM10009775_12960</name>
</gene>
<dbReference type="Pfam" id="PF00440">
    <property type="entry name" value="TetR_N"/>
    <property type="match status" value="1"/>
</dbReference>
<reference evidence="7" key="1">
    <citation type="journal article" date="2019" name="Int. J. Syst. Evol. Microbiol.">
        <title>The Global Catalogue of Microorganisms (GCM) 10K type strain sequencing project: providing services to taxonomists for standard genome sequencing and annotation.</title>
        <authorList>
            <consortium name="The Broad Institute Genomics Platform"/>
            <consortium name="The Broad Institute Genome Sequencing Center for Infectious Disease"/>
            <person name="Wu L."/>
            <person name="Ma J."/>
        </authorList>
    </citation>
    <scope>NUCLEOTIDE SEQUENCE [LARGE SCALE GENOMIC DNA]</scope>
    <source>
        <strain evidence="7">JCM 14900</strain>
    </source>
</reference>
<dbReference type="InterPro" id="IPR009057">
    <property type="entry name" value="Homeodomain-like_sf"/>
</dbReference>
<evidence type="ECO:0000256" key="3">
    <source>
        <dbReference type="ARBA" id="ARBA00023163"/>
    </source>
</evidence>
<feature type="domain" description="HTH tetR-type" evidence="5">
    <location>
        <begin position="12"/>
        <end position="72"/>
    </location>
</feature>
<evidence type="ECO:0000256" key="2">
    <source>
        <dbReference type="ARBA" id="ARBA00023125"/>
    </source>
</evidence>
<dbReference type="PRINTS" id="PR00455">
    <property type="entry name" value="HTHTETR"/>
</dbReference>
<name>A0ABP5AT12_9MICO</name>
<dbReference type="SUPFAM" id="SSF48498">
    <property type="entry name" value="Tetracyclin repressor-like, C-terminal domain"/>
    <property type="match status" value="1"/>
</dbReference>
<organism evidence="6 7">
    <name type="scientific">Microbacterium aoyamense</name>
    <dbReference type="NCBI Taxonomy" id="344166"/>
    <lineage>
        <taxon>Bacteria</taxon>
        <taxon>Bacillati</taxon>
        <taxon>Actinomycetota</taxon>
        <taxon>Actinomycetes</taxon>
        <taxon>Micrococcales</taxon>
        <taxon>Microbacteriaceae</taxon>
        <taxon>Microbacterium</taxon>
    </lineage>
</organism>
<dbReference type="Proteomes" id="UP001501343">
    <property type="component" value="Unassembled WGS sequence"/>
</dbReference>
<dbReference type="PANTHER" id="PTHR30055:SF148">
    <property type="entry name" value="TETR-FAMILY TRANSCRIPTIONAL REGULATOR"/>
    <property type="match status" value="1"/>
</dbReference>
<evidence type="ECO:0000313" key="6">
    <source>
        <dbReference type="EMBL" id="GAA1921915.1"/>
    </source>
</evidence>
<protein>
    <submittedName>
        <fullName evidence="6">TetR/AcrR family transcriptional regulator</fullName>
    </submittedName>
</protein>
<dbReference type="SUPFAM" id="SSF46689">
    <property type="entry name" value="Homeodomain-like"/>
    <property type="match status" value="1"/>
</dbReference>
<keyword evidence="1" id="KW-0805">Transcription regulation</keyword>
<comment type="caution">
    <text evidence="6">The sequence shown here is derived from an EMBL/GenBank/DDBJ whole genome shotgun (WGS) entry which is preliminary data.</text>
</comment>
<keyword evidence="3" id="KW-0804">Transcription</keyword>
<keyword evidence="7" id="KW-1185">Reference proteome</keyword>